<dbReference type="InterPro" id="IPR041492">
    <property type="entry name" value="HAD_2"/>
</dbReference>
<dbReference type="InterPro" id="IPR023198">
    <property type="entry name" value="PGP-like_dom2"/>
</dbReference>
<gene>
    <name evidence="1" type="ORF">F0237_19825</name>
</gene>
<dbReference type="InterPro" id="IPR006439">
    <property type="entry name" value="HAD-SF_hydro_IA"/>
</dbReference>
<dbReference type="Gene3D" id="3.40.50.1000">
    <property type="entry name" value="HAD superfamily/HAD-like"/>
    <property type="match status" value="1"/>
</dbReference>
<dbReference type="EMBL" id="VTXO01000010">
    <property type="protein sequence ID" value="NOI82921.1"/>
    <property type="molecule type" value="Genomic_DNA"/>
</dbReference>
<accession>A0AAE5GTV2</accession>
<dbReference type="SUPFAM" id="SSF56784">
    <property type="entry name" value="HAD-like"/>
    <property type="match status" value="1"/>
</dbReference>
<dbReference type="Gene3D" id="1.10.150.240">
    <property type="entry name" value="Putative phosphatase, domain 2"/>
    <property type="match status" value="1"/>
</dbReference>
<dbReference type="PANTHER" id="PTHR18901">
    <property type="entry name" value="2-DEOXYGLUCOSE-6-PHOSPHATE PHOSPHATASE 2"/>
    <property type="match status" value="1"/>
</dbReference>
<dbReference type="RefSeq" id="WP_171324765.1">
    <property type="nucleotide sequence ID" value="NZ_VTXO01000010.1"/>
</dbReference>
<dbReference type="SFLD" id="SFLDS00003">
    <property type="entry name" value="Haloacid_Dehalogenase"/>
    <property type="match status" value="1"/>
</dbReference>
<name>A0AAE5GTV2_9VIBR</name>
<dbReference type="AlphaFoldDB" id="A0AAE5GTV2"/>
<dbReference type="Proteomes" id="UP000572722">
    <property type="component" value="Unassembled WGS sequence"/>
</dbReference>
<reference evidence="1 2" key="1">
    <citation type="submission" date="2019-08" db="EMBL/GenBank/DDBJ databases">
        <title>Draft genome sequencing and comparative genomics of hatchery-associated Vibrios.</title>
        <authorList>
            <person name="Kehlet-Delgado H."/>
            <person name="Mueller R.S."/>
        </authorList>
    </citation>
    <scope>NUCLEOTIDE SEQUENCE [LARGE SCALE GENOMIC DNA]</scope>
    <source>
        <strain evidence="1 2">01-65-5-1</strain>
    </source>
</reference>
<evidence type="ECO:0000313" key="2">
    <source>
        <dbReference type="Proteomes" id="UP000572722"/>
    </source>
</evidence>
<comment type="caution">
    <text evidence="1">The sequence shown here is derived from an EMBL/GenBank/DDBJ whole genome shotgun (WGS) entry which is preliminary data.</text>
</comment>
<dbReference type="NCBIfam" id="TIGR01509">
    <property type="entry name" value="HAD-SF-IA-v3"/>
    <property type="match status" value="1"/>
</dbReference>
<dbReference type="InterPro" id="IPR023214">
    <property type="entry name" value="HAD_sf"/>
</dbReference>
<dbReference type="PANTHER" id="PTHR18901:SF38">
    <property type="entry name" value="PSEUDOURIDINE-5'-PHOSPHATASE"/>
    <property type="match status" value="1"/>
</dbReference>
<dbReference type="SFLD" id="SFLDG01135">
    <property type="entry name" value="C1.5.6:_HAD__Beta-PGM__Phospha"/>
    <property type="match status" value="1"/>
</dbReference>
<organism evidence="1 2">
    <name type="scientific">Vibrio tubiashii</name>
    <dbReference type="NCBI Taxonomy" id="29498"/>
    <lineage>
        <taxon>Bacteria</taxon>
        <taxon>Pseudomonadati</taxon>
        <taxon>Pseudomonadota</taxon>
        <taxon>Gammaproteobacteria</taxon>
        <taxon>Vibrionales</taxon>
        <taxon>Vibrionaceae</taxon>
        <taxon>Vibrio</taxon>
        <taxon>Vibrio oreintalis group</taxon>
    </lineage>
</organism>
<evidence type="ECO:0000313" key="1">
    <source>
        <dbReference type="EMBL" id="NOI82921.1"/>
    </source>
</evidence>
<proteinExistence type="predicted"/>
<protein>
    <submittedName>
        <fullName evidence="1">HAD family phosphatase</fullName>
    </submittedName>
</protein>
<dbReference type="Pfam" id="PF13419">
    <property type="entry name" value="HAD_2"/>
    <property type="match status" value="1"/>
</dbReference>
<dbReference type="SFLD" id="SFLDG01129">
    <property type="entry name" value="C1.5:_HAD__Beta-PGM__Phosphata"/>
    <property type="match status" value="1"/>
</dbReference>
<sequence>MLKAVLFDMDGLIFDTESIYKLSWQYAASEQNLDLSDDFYQQFIGVQDPECERILAEYFQDALDLSRYKQVRDDHFHRLRSNGIAFKPGFDQLFQDIKRRGLATAIVTSSHLAEVKHNFATSGYLPQFDLVITAEDVERGKPYPDCYQMACTRLGLTAEECLVLEDSNNGVKAALAAGCPVVMVPDLVAPSDEVNTEAIVMNSLEQVVPHLNMLIDQ</sequence>
<dbReference type="InterPro" id="IPR036412">
    <property type="entry name" value="HAD-like_sf"/>
</dbReference>
<dbReference type="CDD" id="cd07505">
    <property type="entry name" value="HAD_BPGM-like"/>
    <property type="match status" value="1"/>
</dbReference>